<dbReference type="EMBL" id="CAHPSF010000002">
    <property type="protein sequence ID" value="CAB5683833.1"/>
    <property type="molecule type" value="Genomic_DNA"/>
</dbReference>
<dbReference type="AlphaFoldDB" id="A0A9N8GX83"/>
<sequence length="45" mass="5366">MKEEIVIKSQYNPLFIQLLIEVKNRISNHLAEPMLKKIIIIFDIE</sequence>
<evidence type="ECO:0000313" key="2">
    <source>
        <dbReference type="Proteomes" id="UP000834611"/>
    </source>
</evidence>
<dbReference type="Proteomes" id="UP000834611">
    <property type="component" value="Unassembled WGS sequence"/>
</dbReference>
<reference evidence="1" key="1">
    <citation type="submission" date="2020-05" db="EMBL/GenBank/DDBJ databases">
        <authorList>
            <person name="Delgado-Blas J."/>
        </authorList>
    </citation>
    <scope>NUCLEOTIDE SEQUENCE</scope>
    <source>
        <strain evidence="1">BB1453</strain>
    </source>
</reference>
<comment type="caution">
    <text evidence="1">The sequence shown here is derived from an EMBL/GenBank/DDBJ whole genome shotgun (WGS) entry which is preliminary data.</text>
</comment>
<proteinExistence type="predicted"/>
<gene>
    <name evidence="1" type="ORF">GHA_01447</name>
</gene>
<dbReference type="RefSeq" id="WP_161595406.1">
    <property type="nucleotide sequence ID" value="NZ_ABDWLN020000079.1"/>
</dbReference>
<protein>
    <submittedName>
        <fullName evidence="1">Uncharacterized protein</fullName>
    </submittedName>
</protein>
<evidence type="ECO:0000313" key="1">
    <source>
        <dbReference type="EMBL" id="CAB5683833.1"/>
    </source>
</evidence>
<accession>A0A9N8GX83</accession>
<organism evidence="1 2">
    <name type="scientific">Providencia rettgeri</name>
    <dbReference type="NCBI Taxonomy" id="587"/>
    <lineage>
        <taxon>Bacteria</taxon>
        <taxon>Pseudomonadati</taxon>
        <taxon>Pseudomonadota</taxon>
        <taxon>Gammaproteobacteria</taxon>
        <taxon>Enterobacterales</taxon>
        <taxon>Morganellaceae</taxon>
        <taxon>Providencia</taxon>
    </lineage>
</organism>
<name>A0A9N8GX83_PRORE</name>